<evidence type="ECO:0000256" key="2">
    <source>
        <dbReference type="ARBA" id="ARBA00023125"/>
    </source>
</evidence>
<dbReference type="PANTHER" id="PTHR43214">
    <property type="entry name" value="TWO-COMPONENT RESPONSE REGULATOR"/>
    <property type="match status" value="1"/>
</dbReference>
<dbReference type="Pfam" id="PF00196">
    <property type="entry name" value="GerE"/>
    <property type="match status" value="1"/>
</dbReference>
<dbReference type="GO" id="GO:0000160">
    <property type="term" value="P:phosphorelay signal transduction system"/>
    <property type="evidence" value="ECO:0007669"/>
    <property type="project" value="InterPro"/>
</dbReference>
<organism evidence="6 7">
    <name type="scientific">Flavobacterium magnum</name>
    <dbReference type="NCBI Taxonomy" id="2162713"/>
    <lineage>
        <taxon>Bacteria</taxon>
        <taxon>Pseudomonadati</taxon>
        <taxon>Bacteroidota</taxon>
        <taxon>Flavobacteriia</taxon>
        <taxon>Flavobacteriales</taxon>
        <taxon>Flavobacteriaceae</taxon>
        <taxon>Flavobacterium</taxon>
    </lineage>
</organism>
<dbReference type="Pfam" id="PF00072">
    <property type="entry name" value="Response_reg"/>
    <property type="match status" value="1"/>
</dbReference>
<evidence type="ECO:0000256" key="3">
    <source>
        <dbReference type="PROSITE-ProRule" id="PRU00169"/>
    </source>
</evidence>
<dbReference type="InterPro" id="IPR058245">
    <property type="entry name" value="NreC/VraR/RcsB-like_REC"/>
</dbReference>
<dbReference type="Proteomes" id="UP000244193">
    <property type="component" value="Chromosome"/>
</dbReference>
<proteinExistence type="predicted"/>
<dbReference type="EMBL" id="CP028811">
    <property type="protein sequence ID" value="AWA30523.1"/>
    <property type="molecule type" value="Genomic_DNA"/>
</dbReference>
<dbReference type="GO" id="GO:0006355">
    <property type="term" value="P:regulation of DNA-templated transcription"/>
    <property type="evidence" value="ECO:0007669"/>
    <property type="project" value="InterPro"/>
</dbReference>
<keyword evidence="7" id="KW-1185">Reference proteome</keyword>
<dbReference type="SMART" id="SM00448">
    <property type="entry name" value="REC"/>
    <property type="match status" value="1"/>
</dbReference>
<dbReference type="SMART" id="SM00421">
    <property type="entry name" value="HTH_LUXR"/>
    <property type="match status" value="1"/>
</dbReference>
<dbReference type="InterPro" id="IPR000792">
    <property type="entry name" value="Tscrpt_reg_LuxR_C"/>
</dbReference>
<dbReference type="OrthoDB" id="9797341at2"/>
<feature type="domain" description="Response regulatory" evidence="5">
    <location>
        <begin position="3"/>
        <end position="119"/>
    </location>
</feature>
<evidence type="ECO:0000313" key="7">
    <source>
        <dbReference type="Proteomes" id="UP000244193"/>
    </source>
</evidence>
<dbReference type="SUPFAM" id="SSF46894">
    <property type="entry name" value="C-terminal effector domain of the bipartite response regulators"/>
    <property type="match status" value="1"/>
</dbReference>
<feature type="modified residue" description="4-aspartylphosphate" evidence="3">
    <location>
        <position position="54"/>
    </location>
</feature>
<dbReference type="InterPro" id="IPR001789">
    <property type="entry name" value="Sig_transdc_resp-reg_receiver"/>
</dbReference>
<dbReference type="SUPFAM" id="SSF52172">
    <property type="entry name" value="CheY-like"/>
    <property type="match status" value="1"/>
</dbReference>
<feature type="domain" description="HTH luxR-type" evidence="4">
    <location>
        <begin position="143"/>
        <end position="208"/>
    </location>
</feature>
<name>A0A2S0RFH9_9FLAO</name>
<dbReference type="CDD" id="cd17535">
    <property type="entry name" value="REC_NarL-like"/>
    <property type="match status" value="1"/>
</dbReference>
<dbReference type="InterPro" id="IPR011006">
    <property type="entry name" value="CheY-like_superfamily"/>
</dbReference>
<dbReference type="GO" id="GO:0003677">
    <property type="term" value="F:DNA binding"/>
    <property type="evidence" value="ECO:0007669"/>
    <property type="project" value="UniProtKB-KW"/>
</dbReference>
<evidence type="ECO:0000259" key="4">
    <source>
        <dbReference type="PROSITE" id="PS50043"/>
    </source>
</evidence>
<dbReference type="InterPro" id="IPR016032">
    <property type="entry name" value="Sig_transdc_resp-reg_C-effctor"/>
</dbReference>
<dbReference type="PROSITE" id="PS50043">
    <property type="entry name" value="HTH_LUXR_2"/>
    <property type="match status" value="1"/>
</dbReference>
<dbReference type="RefSeq" id="WP_108371559.1">
    <property type="nucleotide sequence ID" value="NZ_CP028811.1"/>
</dbReference>
<gene>
    <name evidence="6" type="ORF">HYN48_10705</name>
</gene>
<keyword evidence="1 3" id="KW-0597">Phosphoprotein</keyword>
<dbReference type="PRINTS" id="PR00038">
    <property type="entry name" value="HTHLUXR"/>
</dbReference>
<keyword evidence="2 6" id="KW-0238">DNA-binding</keyword>
<reference evidence="6 7" key="1">
    <citation type="submission" date="2018-04" db="EMBL/GenBank/DDBJ databases">
        <title>Genome sequencing of Flavobacterium sp. HYN0048.</title>
        <authorList>
            <person name="Yi H."/>
            <person name="Baek C."/>
        </authorList>
    </citation>
    <scope>NUCLEOTIDE SEQUENCE [LARGE SCALE GENOMIC DNA]</scope>
    <source>
        <strain evidence="6 7">HYN0048</strain>
    </source>
</reference>
<protein>
    <submittedName>
        <fullName evidence="6">DNA-binding response regulator</fullName>
    </submittedName>
</protein>
<evidence type="ECO:0000256" key="1">
    <source>
        <dbReference type="ARBA" id="ARBA00022553"/>
    </source>
</evidence>
<sequence>MITICIIEDIPDIQKGLQSIIESDERFSLLGSFANAEEAIIELPLLRPHIVLTDINLPGKSGIECVAEVKPLFPEMLFIMFTIHEDSDQVFDALKAGSSGYILKNTAPEKIIGSLVELYEGGSPMTPKIARKVLNTFNKTVPEVHVSELLSKREQEVLELLSKGFLYKEIADQLNIAMSTVKRHLNHIYAKLQVQNKIEAVNKLYKRN</sequence>
<dbReference type="KEGG" id="fmg:HYN48_10705"/>
<evidence type="ECO:0000259" key="5">
    <source>
        <dbReference type="PROSITE" id="PS50110"/>
    </source>
</evidence>
<dbReference type="InterPro" id="IPR039420">
    <property type="entry name" value="WalR-like"/>
</dbReference>
<dbReference type="PANTHER" id="PTHR43214:SF43">
    <property type="entry name" value="TWO-COMPONENT RESPONSE REGULATOR"/>
    <property type="match status" value="1"/>
</dbReference>
<accession>A0A2S0RFH9</accession>
<dbReference type="CDD" id="cd06170">
    <property type="entry name" value="LuxR_C_like"/>
    <property type="match status" value="1"/>
</dbReference>
<dbReference type="AlphaFoldDB" id="A0A2S0RFH9"/>
<dbReference type="Gene3D" id="3.40.50.2300">
    <property type="match status" value="1"/>
</dbReference>
<evidence type="ECO:0000313" key="6">
    <source>
        <dbReference type="EMBL" id="AWA30523.1"/>
    </source>
</evidence>
<dbReference type="PROSITE" id="PS50110">
    <property type="entry name" value="RESPONSE_REGULATORY"/>
    <property type="match status" value="1"/>
</dbReference>
<dbReference type="PROSITE" id="PS00622">
    <property type="entry name" value="HTH_LUXR_1"/>
    <property type="match status" value="1"/>
</dbReference>